<evidence type="ECO:0000256" key="8">
    <source>
        <dbReference type="ARBA" id="ARBA00023125"/>
    </source>
</evidence>
<dbReference type="InterPro" id="IPR013087">
    <property type="entry name" value="Znf_C2H2_type"/>
</dbReference>
<dbReference type="PANTHER" id="PTHR23226:SF416">
    <property type="entry name" value="FI01424P"/>
    <property type="match status" value="1"/>
</dbReference>
<dbReference type="Pfam" id="PF07776">
    <property type="entry name" value="zf-AD"/>
    <property type="match status" value="1"/>
</dbReference>
<keyword evidence="4" id="KW-0677">Repeat</keyword>
<dbReference type="Gene3D" id="3.40.1800.20">
    <property type="match status" value="1"/>
</dbReference>
<evidence type="ECO:0000259" key="13">
    <source>
        <dbReference type="PROSITE" id="PS50157"/>
    </source>
</evidence>
<keyword evidence="9" id="KW-0804">Transcription</keyword>
<evidence type="ECO:0000256" key="1">
    <source>
        <dbReference type="ARBA" id="ARBA00004123"/>
    </source>
</evidence>
<dbReference type="FunFam" id="3.30.160.60:FF:002343">
    <property type="entry name" value="Zinc finger protein 33A"/>
    <property type="match status" value="3"/>
</dbReference>
<feature type="domain" description="C2H2-type" evidence="13">
    <location>
        <begin position="262"/>
        <end position="289"/>
    </location>
</feature>
<dbReference type="Pfam" id="PF00096">
    <property type="entry name" value="zf-C2H2"/>
    <property type="match status" value="4"/>
</dbReference>
<sequence length="317" mass="36949">MDTLCRVCMLSSKDMINIFDGNPESETSIADIISHYIGLEVTRGDLFSETICALCLQDARDYRILGSSEQSQQIRPQVKQENGVYKEDFLQEEVNQILHCQVKEESIEKDLLVEVVYGIPDCKRDISFSAQGVRYQVKEEQTEQEGAQQFYGQNCHKKSKNIEVCDTNDIDVDYQGPFKCLLCEQSFPHEWSLQVHARIHVGRWPFKCTQCPKSCRTAGDLRLHNRIHTGERPYQCDYCEKSFRERQGLKVHIRVHTGERPYKCSYCEKTYKERKSLRVHIRNHTGDRPYKCSYCHSSFADPSSHRSHIKIHTRKTI</sequence>
<dbReference type="GO" id="GO:0000981">
    <property type="term" value="F:DNA-binding transcription factor activity, RNA polymerase II-specific"/>
    <property type="evidence" value="ECO:0007669"/>
    <property type="project" value="TreeGrafter"/>
</dbReference>
<name>A0A6P4EGK4_DRORH</name>
<evidence type="ECO:0000313" key="15">
    <source>
        <dbReference type="EnsemblMetazoa" id="XP_016974158.1"/>
    </source>
</evidence>
<feature type="domain" description="C2H2-type" evidence="13">
    <location>
        <begin position="178"/>
        <end position="205"/>
    </location>
</feature>
<dbReference type="PANTHER" id="PTHR23226">
    <property type="entry name" value="ZINC FINGER AND SCAN DOMAIN-CONTAINING"/>
    <property type="match status" value="1"/>
</dbReference>
<reference evidence="17" key="2">
    <citation type="submission" date="2025-04" db="UniProtKB">
        <authorList>
            <consortium name="RefSeq"/>
        </authorList>
    </citation>
    <scope>IDENTIFICATION</scope>
</reference>
<keyword evidence="3 12" id="KW-0479">Metal-binding</keyword>
<evidence type="ECO:0000313" key="16">
    <source>
        <dbReference type="Proteomes" id="UP001652680"/>
    </source>
</evidence>
<comment type="subcellular location">
    <subcellularLocation>
        <location evidence="1">Nucleus</location>
    </subcellularLocation>
</comment>
<keyword evidence="5 11" id="KW-0863">Zinc-finger</keyword>
<proteinExistence type="inferred from homology"/>
<dbReference type="PROSITE" id="PS51915">
    <property type="entry name" value="ZAD"/>
    <property type="match status" value="1"/>
</dbReference>
<feature type="binding site" evidence="12">
    <location>
        <position position="5"/>
    </location>
    <ligand>
        <name>Zn(2+)</name>
        <dbReference type="ChEBI" id="CHEBI:29105"/>
    </ligand>
</feature>
<reference evidence="15" key="3">
    <citation type="submission" date="2025-05" db="UniProtKB">
        <authorList>
            <consortium name="EnsemblMetazoa"/>
        </authorList>
    </citation>
    <scope>IDENTIFICATION</scope>
</reference>
<dbReference type="GO" id="GO:0000978">
    <property type="term" value="F:RNA polymerase II cis-regulatory region sequence-specific DNA binding"/>
    <property type="evidence" value="ECO:0007669"/>
    <property type="project" value="TreeGrafter"/>
</dbReference>
<dbReference type="SUPFAM" id="SSF57667">
    <property type="entry name" value="beta-beta-alpha zinc fingers"/>
    <property type="match status" value="3"/>
</dbReference>
<feature type="binding site" evidence="12">
    <location>
        <position position="55"/>
    </location>
    <ligand>
        <name>Zn(2+)</name>
        <dbReference type="ChEBI" id="CHEBI:29105"/>
    </ligand>
</feature>
<organism evidence="17">
    <name type="scientific">Drosophila rhopaloa</name>
    <name type="common">Fruit fly</name>
    <dbReference type="NCBI Taxonomy" id="1041015"/>
    <lineage>
        <taxon>Eukaryota</taxon>
        <taxon>Metazoa</taxon>
        <taxon>Ecdysozoa</taxon>
        <taxon>Arthropoda</taxon>
        <taxon>Hexapoda</taxon>
        <taxon>Insecta</taxon>
        <taxon>Pterygota</taxon>
        <taxon>Neoptera</taxon>
        <taxon>Endopterygota</taxon>
        <taxon>Diptera</taxon>
        <taxon>Brachycera</taxon>
        <taxon>Muscomorpha</taxon>
        <taxon>Ephydroidea</taxon>
        <taxon>Drosophilidae</taxon>
        <taxon>Drosophila</taxon>
        <taxon>Sophophora</taxon>
    </lineage>
</organism>
<evidence type="ECO:0000259" key="14">
    <source>
        <dbReference type="PROSITE" id="PS51915"/>
    </source>
</evidence>
<feature type="domain" description="ZAD" evidence="14">
    <location>
        <begin position="3"/>
        <end position="79"/>
    </location>
</feature>
<feature type="domain" description="C2H2-type" evidence="13">
    <location>
        <begin position="206"/>
        <end position="233"/>
    </location>
</feature>
<dbReference type="Gene3D" id="3.30.160.60">
    <property type="entry name" value="Classic Zinc Finger"/>
    <property type="match status" value="5"/>
</dbReference>
<evidence type="ECO:0000256" key="11">
    <source>
        <dbReference type="PROSITE-ProRule" id="PRU00042"/>
    </source>
</evidence>
<dbReference type="InterPro" id="IPR012934">
    <property type="entry name" value="Znf_AD"/>
</dbReference>
<dbReference type="AlphaFoldDB" id="A0A6P4EGK4"/>
<dbReference type="InterPro" id="IPR036236">
    <property type="entry name" value="Znf_C2H2_sf"/>
</dbReference>
<dbReference type="EnsemblMetazoa" id="XM_017118669.1">
    <property type="protein sequence ID" value="XP_016974158.1"/>
    <property type="gene ID" value="LOC108040952"/>
</dbReference>
<protein>
    <submittedName>
        <fullName evidence="17">Zinc finger protein 32</fullName>
    </submittedName>
</protein>
<dbReference type="OMA" id="QHDMKRH"/>
<dbReference type="OrthoDB" id="8117402at2759"/>
<keyword evidence="16" id="KW-1185">Reference proteome</keyword>
<dbReference type="GeneID" id="108040952"/>
<keyword evidence="6 12" id="KW-0862">Zinc</keyword>
<feature type="binding site" evidence="12">
    <location>
        <position position="52"/>
    </location>
    <ligand>
        <name>Zn(2+)</name>
        <dbReference type="ChEBI" id="CHEBI:29105"/>
    </ligand>
</feature>
<keyword evidence="7" id="KW-0805">Transcription regulation</keyword>
<keyword evidence="8" id="KW-0238">DNA-binding</keyword>
<evidence type="ECO:0000256" key="3">
    <source>
        <dbReference type="ARBA" id="ARBA00022723"/>
    </source>
</evidence>
<evidence type="ECO:0000256" key="9">
    <source>
        <dbReference type="ARBA" id="ARBA00023163"/>
    </source>
</evidence>
<dbReference type="FunFam" id="3.30.160.60:FF:001506">
    <property type="entry name" value="Zinc finger protein"/>
    <property type="match status" value="1"/>
</dbReference>
<evidence type="ECO:0000256" key="12">
    <source>
        <dbReference type="PROSITE-ProRule" id="PRU01263"/>
    </source>
</evidence>
<evidence type="ECO:0000256" key="2">
    <source>
        <dbReference type="ARBA" id="ARBA00006991"/>
    </source>
</evidence>
<dbReference type="SUPFAM" id="SSF57716">
    <property type="entry name" value="Glucocorticoid receptor-like (DNA-binding domain)"/>
    <property type="match status" value="1"/>
</dbReference>
<evidence type="ECO:0000256" key="5">
    <source>
        <dbReference type="ARBA" id="ARBA00022771"/>
    </source>
</evidence>
<dbReference type="RefSeq" id="XP_016974158.1">
    <property type="nucleotide sequence ID" value="XM_017118669.1"/>
</dbReference>
<evidence type="ECO:0000256" key="10">
    <source>
        <dbReference type="ARBA" id="ARBA00023242"/>
    </source>
</evidence>
<dbReference type="PROSITE" id="PS00028">
    <property type="entry name" value="ZINC_FINGER_C2H2_1"/>
    <property type="match status" value="5"/>
</dbReference>
<dbReference type="GO" id="GO:0005634">
    <property type="term" value="C:nucleus"/>
    <property type="evidence" value="ECO:0007669"/>
    <property type="project" value="UniProtKB-SubCell"/>
</dbReference>
<reference evidence="16" key="1">
    <citation type="journal article" date="2021" name="Elife">
        <title>Highly contiguous assemblies of 101 drosophilid genomes.</title>
        <authorList>
            <person name="Kim B.Y."/>
            <person name="Wang J.R."/>
            <person name="Miller D.E."/>
            <person name="Barmina O."/>
            <person name="Delaney E."/>
            <person name="Thompson A."/>
            <person name="Comeault A.A."/>
            <person name="Peede D."/>
            <person name="D'Agostino E.R."/>
            <person name="Pelaez J."/>
            <person name="Aguilar J.M."/>
            <person name="Haji D."/>
            <person name="Matsunaga T."/>
            <person name="Armstrong E.E."/>
            <person name="Zych M."/>
            <person name="Ogawa Y."/>
            <person name="Stamenkovic-Radak M."/>
            <person name="Jelic M."/>
            <person name="Veselinovic M.S."/>
            <person name="Tanaskovic M."/>
            <person name="Eric P."/>
            <person name="Gao J.J."/>
            <person name="Katoh T.K."/>
            <person name="Toda M.J."/>
            <person name="Watabe H."/>
            <person name="Watada M."/>
            <person name="Davis J.S."/>
            <person name="Moyle L.C."/>
            <person name="Manoli G."/>
            <person name="Bertolini E."/>
            <person name="Kostal V."/>
            <person name="Hawley R.S."/>
            <person name="Takahashi A."/>
            <person name="Jones C.D."/>
            <person name="Price D.K."/>
            <person name="Whiteman N."/>
            <person name="Kopp A."/>
            <person name="Matute D.R."/>
            <person name="Petrov D.A."/>
        </authorList>
    </citation>
    <scope>NUCLEOTIDE SEQUENCE [LARGE SCALE GENOMIC DNA]</scope>
</reference>
<keyword evidence="10" id="KW-0539">Nucleus</keyword>
<comment type="similarity">
    <text evidence="2">Belongs to the krueppel C2H2-type zinc-finger protein family.</text>
</comment>
<evidence type="ECO:0000256" key="7">
    <source>
        <dbReference type="ARBA" id="ARBA00023015"/>
    </source>
</evidence>
<evidence type="ECO:0000313" key="17">
    <source>
        <dbReference type="RefSeq" id="XP_016974158.1"/>
    </source>
</evidence>
<accession>A0A6P4EGK4</accession>
<feature type="domain" description="C2H2-type" evidence="13">
    <location>
        <begin position="290"/>
        <end position="317"/>
    </location>
</feature>
<gene>
    <name evidence="17" type="primary">LOC108040952</name>
    <name evidence="15" type="synonym">108040952</name>
</gene>
<evidence type="ECO:0000256" key="6">
    <source>
        <dbReference type="ARBA" id="ARBA00022833"/>
    </source>
</evidence>
<dbReference type="PROSITE" id="PS50157">
    <property type="entry name" value="ZINC_FINGER_C2H2_2"/>
    <property type="match status" value="5"/>
</dbReference>
<evidence type="ECO:0000256" key="4">
    <source>
        <dbReference type="ARBA" id="ARBA00022737"/>
    </source>
</evidence>
<feature type="binding site" evidence="12">
    <location>
        <position position="8"/>
    </location>
    <ligand>
        <name>Zn(2+)</name>
        <dbReference type="ChEBI" id="CHEBI:29105"/>
    </ligand>
</feature>
<dbReference type="SMART" id="SM00355">
    <property type="entry name" value="ZnF_C2H2"/>
    <property type="match status" value="5"/>
</dbReference>
<feature type="domain" description="C2H2-type" evidence="13">
    <location>
        <begin position="234"/>
        <end position="261"/>
    </location>
</feature>
<dbReference type="GO" id="GO:0008270">
    <property type="term" value="F:zinc ion binding"/>
    <property type="evidence" value="ECO:0007669"/>
    <property type="project" value="UniProtKB-UniRule"/>
</dbReference>
<dbReference type="Proteomes" id="UP001652680">
    <property type="component" value="Unassembled WGS sequence"/>
</dbReference>